<sequence length="228" mass="24491">MWLTAFMIGLAGSLHCAGMCSPLAMTLTNRRAIGGRVLYNLGRITTYGMLGAVVASLGFLFPLERFQNLLSVLLGLSLLVMASAGITGIRIPLITPVAIRFTGWLKKLFAGFMKNKNTGTLLLLGALNGMLPCGLTFLALTFCITLAGPLEGFIYMLCFGAGTLPVMLGLVSLAGLLTNKLHWSTRKITTGMMLLSGMLLIARVFITHHPESHVTYSAPVEIDIVICR</sequence>
<keyword evidence="1" id="KW-0472">Membrane</keyword>
<feature type="transmembrane region" description="Helical" evidence="1">
    <location>
        <begin position="6"/>
        <end position="25"/>
    </location>
</feature>
<reference evidence="3 4" key="1">
    <citation type="submission" date="2021-05" db="EMBL/GenBank/DDBJ databases">
        <title>A Polyphasic approach of four new species of the genus Ohtaekwangia: Ohtaekwangia histidinii sp. nov., Ohtaekwangia cretensis sp. nov., Ohtaekwangia indiensis sp. nov., Ohtaekwangia reichenbachii sp. nov. from diverse environment.</title>
        <authorList>
            <person name="Octaviana S."/>
        </authorList>
    </citation>
    <scope>NUCLEOTIDE SEQUENCE [LARGE SCALE GENOMIC DNA]</scope>
    <source>
        <strain evidence="3 4">PWU4</strain>
    </source>
</reference>
<evidence type="ECO:0000256" key="1">
    <source>
        <dbReference type="SAM" id="Phobius"/>
    </source>
</evidence>
<protein>
    <submittedName>
        <fullName evidence="3">Sulfite exporter TauE/SafE family protein</fullName>
    </submittedName>
</protein>
<feature type="transmembrane region" description="Helical" evidence="1">
    <location>
        <begin position="37"/>
        <end position="61"/>
    </location>
</feature>
<accession>A0AAP2DGD8</accession>
<dbReference type="AlphaFoldDB" id="A0AAP2DGD8"/>
<dbReference type="RefSeq" id="WP_254160628.1">
    <property type="nucleotide sequence ID" value="NZ_JAHESF010000002.1"/>
</dbReference>
<dbReference type="PANTHER" id="PTHR42208:SF1">
    <property type="entry name" value="HEAVY METAL TRANSPORTER"/>
    <property type="match status" value="1"/>
</dbReference>
<evidence type="ECO:0000259" key="2">
    <source>
        <dbReference type="Pfam" id="PF13386"/>
    </source>
</evidence>
<evidence type="ECO:0000313" key="3">
    <source>
        <dbReference type="EMBL" id="MBT1695866.1"/>
    </source>
</evidence>
<gene>
    <name evidence="3" type="ORF">KK083_03185</name>
</gene>
<feature type="transmembrane region" description="Helical" evidence="1">
    <location>
        <begin position="73"/>
        <end position="99"/>
    </location>
</feature>
<comment type="caution">
    <text evidence="3">The sequence shown here is derived from an EMBL/GenBank/DDBJ whole genome shotgun (WGS) entry which is preliminary data.</text>
</comment>
<dbReference type="EMBL" id="JAHESF010000002">
    <property type="protein sequence ID" value="MBT1695866.1"/>
    <property type="molecule type" value="Genomic_DNA"/>
</dbReference>
<dbReference type="PANTHER" id="PTHR42208">
    <property type="entry name" value="HEAVY METAL TRANSPORTER-RELATED"/>
    <property type="match status" value="1"/>
</dbReference>
<organism evidence="3 4">
    <name type="scientific">Chryseosolibacter histidini</name>
    <dbReference type="NCBI Taxonomy" id="2782349"/>
    <lineage>
        <taxon>Bacteria</taxon>
        <taxon>Pseudomonadati</taxon>
        <taxon>Bacteroidota</taxon>
        <taxon>Cytophagia</taxon>
        <taxon>Cytophagales</taxon>
        <taxon>Chryseotaleaceae</taxon>
        <taxon>Chryseosolibacter</taxon>
    </lineage>
</organism>
<proteinExistence type="predicted"/>
<feature type="transmembrane region" description="Helical" evidence="1">
    <location>
        <begin position="188"/>
        <end position="206"/>
    </location>
</feature>
<feature type="transmembrane region" description="Helical" evidence="1">
    <location>
        <begin position="120"/>
        <end position="147"/>
    </location>
</feature>
<feature type="domain" description="Urease accessory protein UreH-like transmembrane" evidence="2">
    <location>
        <begin position="4"/>
        <end position="198"/>
    </location>
</feature>
<keyword evidence="4" id="KW-1185">Reference proteome</keyword>
<keyword evidence="1" id="KW-1133">Transmembrane helix</keyword>
<dbReference type="InterPro" id="IPR039447">
    <property type="entry name" value="UreH-like_TM_dom"/>
</dbReference>
<feature type="transmembrane region" description="Helical" evidence="1">
    <location>
        <begin position="153"/>
        <end position="176"/>
    </location>
</feature>
<keyword evidence="1" id="KW-0812">Transmembrane</keyword>
<name>A0AAP2DGD8_9BACT</name>
<dbReference type="Proteomes" id="UP001319200">
    <property type="component" value="Unassembled WGS sequence"/>
</dbReference>
<dbReference type="Pfam" id="PF13386">
    <property type="entry name" value="DsbD_2"/>
    <property type="match status" value="1"/>
</dbReference>
<evidence type="ECO:0000313" key="4">
    <source>
        <dbReference type="Proteomes" id="UP001319200"/>
    </source>
</evidence>